<accession>A0A1I5SY74</accession>
<dbReference type="Proteomes" id="UP000199586">
    <property type="component" value="Unassembled WGS sequence"/>
</dbReference>
<feature type="transmembrane region" description="Helical" evidence="1">
    <location>
        <begin position="50"/>
        <end position="73"/>
    </location>
</feature>
<evidence type="ECO:0000313" key="3">
    <source>
        <dbReference type="Proteomes" id="UP000199586"/>
    </source>
</evidence>
<dbReference type="EMBL" id="FOXP01000006">
    <property type="protein sequence ID" value="SFP75601.1"/>
    <property type="molecule type" value="Genomic_DNA"/>
</dbReference>
<proteinExistence type="predicted"/>
<dbReference type="STRING" id="634430.SAMN04488241_106233"/>
<keyword evidence="1" id="KW-0472">Membrane</keyword>
<keyword evidence="1" id="KW-0812">Transmembrane</keyword>
<organism evidence="2 3">
    <name type="scientific">Sphingomonas rubra</name>
    <dbReference type="NCBI Taxonomy" id="634430"/>
    <lineage>
        <taxon>Bacteria</taxon>
        <taxon>Pseudomonadati</taxon>
        <taxon>Pseudomonadota</taxon>
        <taxon>Alphaproteobacteria</taxon>
        <taxon>Sphingomonadales</taxon>
        <taxon>Sphingomonadaceae</taxon>
        <taxon>Sphingomonas</taxon>
    </lineage>
</organism>
<sequence length="125" mass="13505">MRRLVERIRRLSVSLWTLIVPPTVWAGHFLFSYLWAALNCAKAGRFATFPTLYVAGTVLALLLIAAAGAIATVQANTPGDPPPHEQSTDLDRLRFLAVATQLLAVLSAIGVVFTATPVAFLTDCR</sequence>
<evidence type="ECO:0000256" key="1">
    <source>
        <dbReference type="SAM" id="Phobius"/>
    </source>
</evidence>
<evidence type="ECO:0000313" key="2">
    <source>
        <dbReference type="EMBL" id="SFP75601.1"/>
    </source>
</evidence>
<name>A0A1I5SY74_9SPHN</name>
<dbReference type="OrthoDB" id="7264282at2"/>
<reference evidence="2 3" key="1">
    <citation type="submission" date="2016-10" db="EMBL/GenBank/DDBJ databases">
        <authorList>
            <person name="de Groot N.N."/>
        </authorList>
    </citation>
    <scope>NUCLEOTIDE SEQUENCE [LARGE SCALE GENOMIC DNA]</scope>
    <source>
        <strain evidence="2 3">CGMCC 1.9113</strain>
    </source>
</reference>
<keyword evidence="3" id="KW-1185">Reference proteome</keyword>
<feature type="transmembrane region" description="Helical" evidence="1">
    <location>
        <begin position="93"/>
        <end position="120"/>
    </location>
</feature>
<keyword evidence="1" id="KW-1133">Transmembrane helix</keyword>
<gene>
    <name evidence="2" type="ORF">SAMN04488241_106233</name>
</gene>
<protein>
    <submittedName>
        <fullName evidence="2">Uncharacterized protein</fullName>
    </submittedName>
</protein>
<dbReference type="RefSeq" id="WP_093333401.1">
    <property type="nucleotide sequence ID" value="NZ_FOXP01000006.1"/>
</dbReference>
<dbReference type="AlphaFoldDB" id="A0A1I5SY74"/>